<evidence type="ECO:0000313" key="2">
    <source>
        <dbReference type="EMBL" id="KAF7189848.1"/>
    </source>
</evidence>
<keyword evidence="1" id="KW-0732">Signal</keyword>
<gene>
    <name evidence="2" type="ORF">HII31_08955</name>
</gene>
<keyword evidence="3" id="KW-1185">Reference proteome</keyword>
<reference evidence="2" key="1">
    <citation type="submission" date="2020-04" db="EMBL/GenBank/DDBJ databases">
        <title>Draft genome resource of the tomato pathogen Pseudocercospora fuligena.</title>
        <authorList>
            <person name="Zaccaron A."/>
        </authorList>
    </citation>
    <scope>NUCLEOTIDE SEQUENCE</scope>
    <source>
        <strain evidence="2">PF001</strain>
    </source>
</reference>
<dbReference type="AlphaFoldDB" id="A0A8H6RF72"/>
<feature type="chain" id="PRO_5034739907" evidence="1">
    <location>
        <begin position="21"/>
        <end position="142"/>
    </location>
</feature>
<dbReference type="Proteomes" id="UP000660729">
    <property type="component" value="Unassembled WGS sequence"/>
</dbReference>
<dbReference type="OrthoDB" id="10316982at2759"/>
<accession>A0A8H6RF72</accession>
<evidence type="ECO:0000256" key="1">
    <source>
        <dbReference type="SAM" id="SignalP"/>
    </source>
</evidence>
<name>A0A8H6RF72_9PEZI</name>
<proteinExistence type="predicted"/>
<evidence type="ECO:0000313" key="3">
    <source>
        <dbReference type="Proteomes" id="UP000660729"/>
    </source>
</evidence>
<organism evidence="2 3">
    <name type="scientific">Pseudocercospora fuligena</name>
    <dbReference type="NCBI Taxonomy" id="685502"/>
    <lineage>
        <taxon>Eukaryota</taxon>
        <taxon>Fungi</taxon>
        <taxon>Dikarya</taxon>
        <taxon>Ascomycota</taxon>
        <taxon>Pezizomycotina</taxon>
        <taxon>Dothideomycetes</taxon>
        <taxon>Dothideomycetidae</taxon>
        <taxon>Mycosphaerellales</taxon>
        <taxon>Mycosphaerellaceae</taxon>
        <taxon>Pseudocercospora</taxon>
    </lineage>
</organism>
<comment type="caution">
    <text evidence="2">The sequence shown here is derived from an EMBL/GenBank/DDBJ whole genome shotgun (WGS) entry which is preliminary data.</text>
</comment>
<feature type="signal peptide" evidence="1">
    <location>
        <begin position="1"/>
        <end position="20"/>
    </location>
</feature>
<dbReference type="EMBL" id="JABCIY010000178">
    <property type="protein sequence ID" value="KAF7189848.1"/>
    <property type="molecule type" value="Genomic_DNA"/>
</dbReference>
<sequence length="142" mass="15312">MQFKVIVATIAALAVGSAIAGPVASPNENGIAVPNDKLDTRGEAAANLARAEAAPSVQQMQNSAKDFAQAHAGQKPTADMLKAAKELSQQHQGFWNFPGANANWGYWDCFNAYCWNQWPGQFNTWNGWCTNPSFGGWCGNFC</sequence>
<protein>
    <submittedName>
        <fullName evidence="2">Uncharacterized protein</fullName>
    </submittedName>
</protein>